<dbReference type="RefSeq" id="WP_119656979.1">
    <property type="nucleotide sequence ID" value="NZ_JBHUOI010000012.1"/>
</dbReference>
<reference evidence="1 2" key="1">
    <citation type="submission" date="2018-09" db="EMBL/GenBank/DDBJ databases">
        <authorList>
            <person name="Zeman M."/>
            <person name="Pardy F."/>
        </authorList>
    </citation>
    <scope>NUCLEOTIDE SEQUENCE [LARGE SCALE GENOMIC DNA]</scope>
    <source>
        <strain evidence="1 2">CCM 8852</strain>
    </source>
</reference>
<dbReference type="Gene3D" id="1.20.120.450">
    <property type="entry name" value="dinb family like domain"/>
    <property type="match status" value="1"/>
</dbReference>
<accession>A0A418QQ24</accession>
<evidence type="ECO:0000313" key="2">
    <source>
        <dbReference type="Proteomes" id="UP000284250"/>
    </source>
</evidence>
<gene>
    <name evidence="1" type="ORF">D0T11_16855</name>
</gene>
<organism evidence="1 2">
    <name type="scientific">Hymenobacter rubripertinctus</name>
    <dbReference type="NCBI Taxonomy" id="2029981"/>
    <lineage>
        <taxon>Bacteria</taxon>
        <taxon>Pseudomonadati</taxon>
        <taxon>Bacteroidota</taxon>
        <taxon>Cytophagia</taxon>
        <taxon>Cytophagales</taxon>
        <taxon>Hymenobacteraceae</taxon>
        <taxon>Hymenobacter</taxon>
    </lineage>
</organism>
<comment type="caution">
    <text evidence="1">The sequence shown here is derived from an EMBL/GenBank/DDBJ whole genome shotgun (WGS) entry which is preliminary data.</text>
</comment>
<dbReference type="OrthoDB" id="679284at2"/>
<name>A0A418QQ24_9BACT</name>
<evidence type="ECO:0000313" key="1">
    <source>
        <dbReference type="EMBL" id="RIY07211.1"/>
    </source>
</evidence>
<dbReference type="InterPro" id="IPR034660">
    <property type="entry name" value="DinB/YfiT-like"/>
</dbReference>
<sequence length="120" mass="13316">MAPLPPRERGWTADEILEHVGLTNHFLLILIQKAARKALKNSAGTDLGIAVAQYAFQLEKLQDISQPRAFSWVRPEHMEPTGTCPLAETRVQLRRQEAECLGLLAELPNGEGCFTAPPCR</sequence>
<protein>
    <submittedName>
        <fullName evidence="1">Uncharacterized protein</fullName>
    </submittedName>
</protein>
<proteinExistence type="predicted"/>
<keyword evidence="2" id="KW-1185">Reference proteome</keyword>
<dbReference type="Proteomes" id="UP000284250">
    <property type="component" value="Unassembled WGS sequence"/>
</dbReference>
<dbReference type="EMBL" id="QYCN01000031">
    <property type="protein sequence ID" value="RIY07211.1"/>
    <property type="molecule type" value="Genomic_DNA"/>
</dbReference>
<dbReference type="AlphaFoldDB" id="A0A418QQ24"/>
<reference evidence="1 2" key="2">
    <citation type="submission" date="2019-01" db="EMBL/GenBank/DDBJ databases">
        <title>Hymenobacter humicola sp. nov., isolated from soils in Antarctica.</title>
        <authorList>
            <person name="Sedlacek I."/>
            <person name="Holochova P."/>
            <person name="Kralova S."/>
            <person name="Pantucek R."/>
            <person name="Stankova E."/>
            <person name="Vrbovska V."/>
            <person name="Kristofova L."/>
            <person name="Svec P."/>
            <person name="Busse H.-J."/>
        </authorList>
    </citation>
    <scope>NUCLEOTIDE SEQUENCE [LARGE SCALE GENOMIC DNA]</scope>
    <source>
        <strain evidence="1 2">CCM 8852</strain>
    </source>
</reference>